<organism evidence="1">
    <name type="scientific">marine sediment metagenome</name>
    <dbReference type="NCBI Taxonomy" id="412755"/>
    <lineage>
        <taxon>unclassified sequences</taxon>
        <taxon>metagenomes</taxon>
        <taxon>ecological metagenomes</taxon>
    </lineage>
</organism>
<feature type="non-terminal residue" evidence="1">
    <location>
        <position position="1"/>
    </location>
</feature>
<accession>X1SUH9</accession>
<evidence type="ECO:0000313" key="1">
    <source>
        <dbReference type="EMBL" id="GAI82811.1"/>
    </source>
</evidence>
<dbReference type="EMBL" id="BARW01009629">
    <property type="protein sequence ID" value="GAI82811.1"/>
    <property type="molecule type" value="Genomic_DNA"/>
</dbReference>
<name>X1SUH9_9ZZZZ</name>
<dbReference type="AlphaFoldDB" id="X1SUH9"/>
<sequence length="49" mass="5315">AKDGGYQVWLEMVSDTGEMGFYFVEGEIQAVNGKEIAPEFETGVPEDGS</sequence>
<protein>
    <submittedName>
        <fullName evidence="1">Uncharacterized protein</fullName>
    </submittedName>
</protein>
<reference evidence="1" key="1">
    <citation type="journal article" date="2014" name="Front. Microbiol.">
        <title>High frequency of phylogenetically diverse reductive dehalogenase-homologous genes in deep subseafloor sedimentary metagenomes.</title>
        <authorList>
            <person name="Kawai M."/>
            <person name="Futagami T."/>
            <person name="Toyoda A."/>
            <person name="Takaki Y."/>
            <person name="Nishi S."/>
            <person name="Hori S."/>
            <person name="Arai W."/>
            <person name="Tsubouchi T."/>
            <person name="Morono Y."/>
            <person name="Uchiyama I."/>
            <person name="Ito T."/>
            <person name="Fujiyama A."/>
            <person name="Inagaki F."/>
            <person name="Takami H."/>
        </authorList>
    </citation>
    <scope>NUCLEOTIDE SEQUENCE</scope>
    <source>
        <strain evidence="1">Expedition CK06-06</strain>
    </source>
</reference>
<gene>
    <name evidence="1" type="ORF">S12H4_19290</name>
</gene>
<proteinExistence type="predicted"/>
<comment type="caution">
    <text evidence="1">The sequence shown here is derived from an EMBL/GenBank/DDBJ whole genome shotgun (WGS) entry which is preliminary data.</text>
</comment>